<feature type="region of interest" description="Disordered" evidence="1">
    <location>
        <begin position="208"/>
        <end position="249"/>
    </location>
</feature>
<comment type="caution">
    <text evidence="2">The sequence shown here is derived from an EMBL/GenBank/DDBJ whole genome shotgun (WGS) entry which is preliminary data.</text>
</comment>
<dbReference type="Gene3D" id="3.40.50.150">
    <property type="entry name" value="Vaccinia Virus protein VP39"/>
    <property type="match status" value="1"/>
</dbReference>
<name>A0AAD5YFF6_9APHY</name>
<dbReference type="PANTHER" id="PTHR43667">
    <property type="entry name" value="CYCLOPROPANE-FATTY-ACYL-PHOSPHOLIPID SYNTHASE"/>
    <property type="match status" value="1"/>
</dbReference>
<feature type="compositionally biased region" description="Low complexity" evidence="1">
    <location>
        <begin position="208"/>
        <end position="234"/>
    </location>
</feature>
<feature type="compositionally biased region" description="Pro residues" evidence="1">
    <location>
        <begin position="235"/>
        <end position="244"/>
    </location>
</feature>
<dbReference type="CDD" id="cd02440">
    <property type="entry name" value="AdoMet_MTases"/>
    <property type="match status" value="1"/>
</dbReference>
<dbReference type="SUPFAM" id="SSF53335">
    <property type="entry name" value="S-adenosyl-L-methionine-dependent methyltransferases"/>
    <property type="match status" value="2"/>
</dbReference>
<dbReference type="Proteomes" id="UP001212997">
    <property type="component" value="Unassembled WGS sequence"/>
</dbReference>
<dbReference type="EMBL" id="JANAWD010000460">
    <property type="protein sequence ID" value="KAJ3479130.1"/>
    <property type="molecule type" value="Genomic_DNA"/>
</dbReference>
<proteinExistence type="predicted"/>
<evidence type="ECO:0000313" key="2">
    <source>
        <dbReference type="EMBL" id="KAJ3479130.1"/>
    </source>
</evidence>
<protein>
    <recommendedName>
        <fullName evidence="4">Cyclopropane-fatty-acyl-phospholipid synthase</fullName>
    </recommendedName>
</protein>
<feature type="region of interest" description="Disordered" evidence="1">
    <location>
        <begin position="254"/>
        <end position="273"/>
    </location>
</feature>
<accession>A0AAD5YFF6</accession>
<evidence type="ECO:0000313" key="3">
    <source>
        <dbReference type="Proteomes" id="UP001212997"/>
    </source>
</evidence>
<reference evidence="2" key="1">
    <citation type="submission" date="2022-07" db="EMBL/GenBank/DDBJ databases">
        <title>Genome Sequence of Physisporinus lineatus.</title>
        <authorList>
            <person name="Buettner E."/>
        </authorList>
    </citation>
    <scope>NUCLEOTIDE SEQUENCE</scope>
    <source>
        <strain evidence="2">VT162</strain>
    </source>
</reference>
<dbReference type="PANTHER" id="PTHR43667:SF2">
    <property type="entry name" value="FATTY ACID C-METHYL TRANSFERASE"/>
    <property type="match status" value="1"/>
</dbReference>
<dbReference type="Pfam" id="PF02353">
    <property type="entry name" value="CMAS"/>
    <property type="match status" value="3"/>
</dbReference>
<gene>
    <name evidence="2" type="ORF">NLI96_g9271</name>
</gene>
<dbReference type="AlphaFoldDB" id="A0AAD5YFF6"/>
<evidence type="ECO:0008006" key="4">
    <source>
        <dbReference type="Google" id="ProtNLM"/>
    </source>
</evidence>
<evidence type="ECO:0000256" key="1">
    <source>
        <dbReference type="SAM" id="MobiDB-lite"/>
    </source>
</evidence>
<keyword evidence="3" id="KW-1185">Reference proteome</keyword>
<dbReference type="InterPro" id="IPR050723">
    <property type="entry name" value="CFA/CMAS"/>
</dbReference>
<dbReference type="InterPro" id="IPR029063">
    <property type="entry name" value="SAM-dependent_MTases_sf"/>
</dbReference>
<organism evidence="2 3">
    <name type="scientific">Meripilus lineatus</name>
    <dbReference type="NCBI Taxonomy" id="2056292"/>
    <lineage>
        <taxon>Eukaryota</taxon>
        <taxon>Fungi</taxon>
        <taxon>Dikarya</taxon>
        <taxon>Basidiomycota</taxon>
        <taxon>Agaricomycotina</taxon>
        <taxon>Agaricomycetes</taxon>
        <taxon>Polyporales</taxon>
        <taxon>Meripilaceae</taxon>
        <taxon>Meripilus</taxon>
    </lineage>
</organism>
<sequence length="577" mass="64396">MTSQLLSTPARHPFSLSALADRAWNTVVQSALNVGWSDSLSHLAESAVVRVLSKITCGQLRIETPTQTYQFPPFPASPSTDDDGQPRAFIRVLKQNFWLRLALMSDLGFAEAYMFGEIECDNLIDVFSVFLINKPALSGLSSGPLSSILASISQRLASSRFVNTIANSRSNISAHYDISNEMFMGFLSKDMTYSCAIFPDLDTDLQPSRSSRSLSASSSLDGSSQPLVPSLSPSPTSPSSPPGAEPLHQKFEFPSAGIVPPEGRELSGSSTPTLVSESEMLLKRFKAKFGGYIRSRGEQGLEEDDPDVDDDIDDELYEAQMRKLSHIVRKCAIRPGMRILEIGSGWGALAIYITSTIPGTTVDTITLSSQQMEMVKDRVARVGLNDDYARELGLDVIDSERTDRERRENNRVKVHLMDYRDMPPEWEGAFDRVVSVEMVEAVGKEFLETYWGTLDWALKKDTGVGVVQSITIPEARYENYIRDVDFIRKWIFPGGHLPTLTHLIASLNSGSSGRLVVDSVSNIGPHYARTLREWRRRFEGAFDDIIRPTLKKEYPEVMNGENGDEEVEAFKRKWIYY</sequence>